<organism evidence="2 3">
    <name type="scientific">Tardiphaga alba</name>
    <dbReference type="NCBI Taxonomy" id="340268"/>
    <lineage>
        <taxon>Bacteria</taxon>
        <taxon>Pseudomonadati</taxon>
        <taxon>Pseudomonadota</taxon>
        <taxon>Alphaproteobacteria</taxon>
        <taxon>Hyphomicrobiales</taxon>
        <taxon>Nitrobacteraceae</taxon>
        <taxon>Tardiphaga</taxon>
    </lineage>
</organism>
<dbReference type="Proteomes" id="UP000682843">
    <property type="component" value="Chromosome"/>
</dbReference>
<sequence>MNIPPHVASWALGRVWERDNPPAEFTQLVKQYERMPARQRRTLSAEPISIGAAIIGVFTATAVPAAVSWAVGTAVLIGASIAVNYAASALMQKSGSGPIATSQYAAETAVNSTAIKYNERQPIPSKRIIYGTAQVGGALFFEEVKPPYLYQGWLICAKKIASFRKMWIGTQEIAFQSLVPNTILTPIAVYGQPNFPGRLKVSLRLGDANQAIDPILAADFPDLDPEFRQRGIATAVVRYHYGADYTEYTELWGQSSRPNPYFLVDGVAVPDPRRPGHVLEFDPSDDAAVAAAEATWEFSNNATLIQAHYLTQRYGGRIDPRRFDWAKTAVAADWDDGLVWCLDGTYIRRHTIDGVVTLNQSPANIVSGMLSANRGMVLQSAGKVWPSSSIPRQPVVTIHDGLLTGAVDYRAAKPKRDLINRLKVRFVAEDREYQTADGPVLSRDDLKAADGELLDATLDLPFTMDHRRAQRLEKAFLENARLGKQLVVKCDVLLLANCSEELIGNAVTFDSVLFASANGTYLCTDWSFADNFSSINVSLVGYDAAIETDYRAAVDEKPFVLAPLDVS</sequence>
<accession>A0ABX8A7D3</accession>
<evidence type="ECO:0008006" key="4">
    <source>
        <dbReference type="Google" id="ProtNLM"/>
    </source>
</evidence>
<gene>
    <name evidence="2" type="ORF">RPMA_12490</name>
</gene>
<name>A0ABX8A7D3_9BRAD</name>
<proteinExistence type="predicted"/>
<keyword evidence="1" id="KW-0472">Membrane</keyword>
<protein>
    <recommendedName>
        <fullName evidence="4">Tip attachment protein J domain-containing protein</fullName>
    </recommendedName>
</protein>
<keyword evidence="1" id="KW-1133">Transmembrane helix</keyword>
<evidence type="ECO:0000256" key="1">
    <source>
        <dbReference type="SAM" id="Phobius"/>
    </source>
</evidence>
<evidence type="ECO:0000313" key="3">
    <source>
        <dbReference type="Proteomes" id="UP000682843"/>
    </source>
</evidence>
<reference evidence="2 3" key="1">
    <citation type="submission" date="2019-02" db="EMBL/GenBank/DDBJ databases">
        <title>Emended description of the genus Rhodopseudomonas and description of Rhodopseudomonas albus sp. nov., a non-phototrophic, heavy-metal-tolerant bacterium isolated from garden soil.</title>
        <authorList>
            <person name="Bao Z."/>
            <person name="Cao W.W."/>
            <person name="Sato Y."/>
            <person name="Nishizawa T."/>
            <person name="Zhao J."/>
            <person name="Guo Y."/>
            <person name="Ohta H."/>
        </authorList>
    </citation>
    <scope>NUCLEOTIDE SEQUENCE [LARGE SCALE GENOMIC DNA]</scope>
    <source>
        <strain evidence="2 3">SK50-23</strain>
    </source>
</reference>
<keyword evidence="3" id="KW-1185">Reference proteome</keyword>
<keyword evidence="1" id="KW-0812">Transmembrane</keyword>
<feature type="transmembrane region" description="Helical" evidence="1">
    <location>
        <begin position="43"/>
        <end position="63"/>
    </location>
</feature>
<dbReference type="EMBL" id="CP036498">
    <property type="protein sequence ID" value="QUS39564.1"/>
    <property type="molecule type" value="Genomic_DNA"/>
</dbReference>
<evidence type="ECO:0000313" key="2">
    <source>
        <dbReference type="EMBL" id="QUS39564.1"/>
    </source>
</evidence>
<dbReference type="RefSeq" id="WP_211913109.1">
    <property type="nucleotide sequence ID" value="NZ_CP036498.1"/>
</dbReference>